<dbReference type="Proteomes" id="UP000299102">
    <property type="component" value="Unassembled WGS sequence"/>
</dbReference>
<proteinExistence type="predicted"/>
<evidence type="ECO:0000313" key="2">
    <source>
        <dbReference type="Proteomes" id="UP000299102"/>
    </source>
</evidence>
<name>A0A4C1ZVA1_EUMVA</name>
<gene>
    <name evidence="1" type="ORF">EVAR_68904_1</name>
</gene>
<protein>
    <submittedName>
        <fullName evidence="1">Uncharacterized protein</fullName>
    </submittedName>
</protein>
<evidence type="ECO:0000313" key="1">
    <source>
        <dbReference type="EMBL" id="GBP90527.1"/>
    </source>
</evidence>
<organism evidence="1 2">
    <name type="scientific">Eumeta variegata</name>
    <name type="common">Bagworm moth</name>
    <name type="synonym">Eumeta japonica</name>
    <dbReference type="NCBI Taxonomy" id="151549"/>
    <lineage>
        <taxon>Eukaryota</taxon>
        <taxon>Metazoa</taxon>
        <taxon>Ecdysozoa</taxon>
        <taxon>Arthropoda</taxon>
        <taxon>Hexapoda</taxon>
        <taxon>Insecta</taxon>
        <taxon>Pterygota</taxon>
        <taxon>Neoptera</taxon>
        <taxon>Endopterygota</taxon>
        <taxon>Lepidoptera</taxon>
        <taxon>Glossata</taxon>
        <taxon>Ditrysia</taxon>
        <taxon>Tineoidea</taxon>
        <taxon>Psychidae</taxon>
        <taxon>Oiketicinae</taxon>
        <taxon>Eumeta</taxon>
    </lineage>
</organism>
<dbReference type="AlphaFoldDB" id="A0A4C1ZVA1"/>
<accession>A0A4C1ZVA1</accession>
<keyword evidence="2" id="KW-1185">Reference proteome</keyword>
<reference evidence="1 2" key="1">
    <citation type="journal article" date="2019" name="Commun. Biol.">
        <title>The bagworm genome reveals a unique fibroin gene that provides high tensile strength.</title>
        <authorList>
            <person name="Kono N."/>
            <person name="Nakamura H."/>
            <person name="Ohtoshi R."/>
            <person name="Tomita M."/>
            <person name="Numata K."/>
            <person name="Arakawa K."/>
        </authorList>
    </citation>
    <scope>NUCLEOTIDE SEQUENCE [LARGE SCALE GENOMIC DNA]</scope>
</reference>
<sequence>MCCFDKGRQRTEGGILFYLSQREGLILTGGVPFSLGALAGSVLVDGYKGQEHVTYLRTFAAIKDHRHPVTTPKDDDVTRSPMHGASALILWKLKFDWSMCPCSMF</sequence>
<comment type="caution">
    <text evidence="1">The sequence shown here is derived from an EMBL/GenBank/DDBJ whole genome shotgun (WGS) entry which is preliminary data.</text>
</comment>
<dbReference type="EMBL" id="BGZK01002088">
    <property type="protein sequence ID" value="GBP90527.1"/>
    <property type="molecule type" value="Genomic_DNA"/>
</dbReference>